<organism evidence="3 4">
    <name type="scientific">Cytobacillus mangrovibacter</name>
    <dbReference type="NCBI Taxonomy" id="3299024"/>
    <lineage>
        <taxon>Bacteria</taxon>
        <taxon>Bacillati</taxon>
        <taxon>Bacillota</taxon>
        <taxon>Bacilli</taxon>
        <taxon>Bacillales</taxon>
        <taxon>Bacillaceae</taxon>
        <taxon>Cytobacillus</taxon>
    </lineage>
</organism>
<dbReference type="Proteomes" id="UP001601058">
    <property type="component" value="Unassembled WGS sequence"/>
</dbReference>
<keyword evidence="1" id="KW-0732">Signal</keyword>
<reference evidence="3 4" key="1">
    <citation type="submission" date="2024-08" db="EMBL/GenBank/DDBJ databases">
        <title>Two novel Cytobacillus novel species.</title>
        <authorList>
            <person name="Liu G."/>
        </authorList>
    </citation>
    <scope>NUCLEOTIDE SEQUENCE [LARGE SCALE GENOMIC DNA]</scope>
    <source>
        <strain evidence="3 4">FJAT-53684</strain>
    </source>
</reference>
<protein>
    <submittedName>
        <fullName evidence="3">Copper amine oxidase N-terminal domain-containing protein</fullName>
    </submittedName>
</protein>
<feature type="domain" description="Copper amine oxidase-like N-terminal" evidence="2">
    <location>
        <begin position="307"/>
        <end position="413"/>
    </location>
</feature>
<gene>
    <name evidence="3" type="ORF">ACFYKT_08935</name>
</gene>
<evidence type="ECO:0000313" key="3">
    <source>
        <dbReference type="EMBL" id="MFE8696459.1"/>
    </source>
</evidence>
<name>A0ABW6JY73_9BACI</name>
<sequence>MKFGKRQYFSLLIIGLLFFGTSSSAWAANKSFIKQVKEEYQNFETKTAANYSNYQKTETKKYEDYNQKESKSFELFADQTKTDASNLEALLKSDLESLEKRFGSNEYASKLRDYKNKINPYFAGSPMHQYSVSINPNYALSLMMQYKNTINQHYAGSPMMQYRTAVNENYAGSPMMKYKNMVNPHYAGSSMSKLKNESNEYYANSILYKYSKGVISQKEASKQWKALLQKESQAIQNTINQSKESINQVESTTLNAILKQKYNSVNEILKQREKTLAAINELRKQYFGESISFESLIPNLGEVNVILNGEWLAFSQPPAILNGTTLVPMRAIFEKLEAEVKWHPQTQSVTANKQNILISLTIDKKTASINGKEVALLFPPKLINGHTMVPLRFVSEAMGAEVKWDAKSETVTIQVP</sequence>
<dbReference type="Pfam" id="PF07833">
    <property type="entry name" value="Cu_amine_oxidN1"/>
    <property type="match status" value="1"/>
</dbReference>
<comment type="caution">
    <text evidence="3">The sequence shown here is derived from an EMBL/GenBank/DDBJ whole genome shotgun (WGS) entry which is preliminary data.</text>
</comment>
<dbReference type="RefSeq" id="WP_389218484.1">
    <property type="nucleotide sequence ID" value="NZ_JBIACJ010000004.1"/>
</dbReference>
<feature type="chain" id="PRO_5045222964" evidence="1">
    <location>
        <begin position="28"/>
        <end position="416"/>
    </location>
</feature>
<proteinExistence type="predicted"/>
<dbReference type="InterPro" id="IPR036582">
    <property type="entry name" value="Mao_N_sf"/>
</dbReference>
<evidence type="ECO:0000313" key="4">
    <source>
        <dbReference type="Proteomes" id="UP001601058"/>
    </source>
</evidence>
<dbReference type="EMBL" id="JBIACJ010000004">
    <property type="protein sequence ID" value="MFE8696459.1"/>
    <property type="molecule type" value="Genomic_DNA"/>
</dbReference>
<feature type="signal peptide" evidence="1">
    <location>
        <begin position="1"/>
        <end position="27"/>
    </location>
</feature>
<evidence type="ECO:0000256" key="1">
    <source>
        <dbReference type="SAM" id="SignalP"/>
    </source>
</evidence>
<dbReference type="Gene3D" id="3.30.457.10">
    <property type="entry name" value="Copper amine oxidase-like, N-terminal domain"/>
    <property type="match status" value="1"/>
</dbReference>
<evidence type="ECO:0000259" key="2">
    <source>
        <dbReference type="Pfam" id="PF07833"/>
    </source>
</evidence>
<dbReference type="InterPro" id="IPR012854">
    <property type="entry name" value="Cu_amine_oxidase-like_N"/>
</dbReference>
<dbReference type="SUPFAM" id="SSF55383">
    <property type="entry name" value="Copper amine oxidase, domain N"/>
    <property type="match status" value="1"/>
</dbReference>
<keyword evidence="4" id="KW-1185">Reference proteome</keyword>
<accession>A0ABW6JY73</accession>